<gene>
    <name evidence="8" type="primary">rsmB</name>
    <name evidence="8" type="ORF">GON04_13035</name>
</gene>
<feature type="binding site" evidence="6">
    <location>
        <position position="326"/>
    </location>
    <ligand>
        <name>S-adenosyl-L-methionine</name>
        <dbReference type="ChEBI" id="CHEBI:59789"/>
    </ligand>
</feature>
<keyword evidence="4 6" id="KW-0949">S-adenosyl-L-methionine</keyword>
<dbReference type="CDD" id="cd02440">
    <property type="entry name" value="AdoMet_MTases"/>
    <property type="match status" value="1"/>
</dbReference>
<keyword evidence="2 6" id="KW-0489">Methyltransferase</keyword>
<dbReference type="EC" id="2.1.1.176" evidence="8"/>
<dbReference type="GO" id="GO:0001510">
    <property type="term" value="P:RNA methylation"/>
    <property type="evidence" value="ECO:0007669"/>
    <property type="project" value="InterPro"/>
</dbReference>
<comment type="similarity">
    <text evidence="1 6">Belongs to the class I-like SAM-binding methyltransferase superfamily. RsmB/NOP family.</text>
</comment>
<dbReference type="PRINTS" id="PR02008">
    <property type="entry name" value="RCMTFAMILY"/>
</dbReference>
<dbReference type="Proteomes" id="UP000469385">
    <property type="component" value="Unassembled WGS sequence"/>
</dbReference>
<dbReference type="GO" id="GO:0006355">
    <property type="term" value="P:regulation of DNA-templated transcription"/>
    <property type="evidence" value="ECO:0007669"/>
    <property type="project" value="InterPro"/>
</dbReference>
<proteinExistence type="inferred from homology"/>
<evidence type="ECO:0000259" key="7">
    <source>
        <dbReference type="PROSITE" id="PS51686"/>
    </source>
</evidence>
<feature type="binding site" evidence="6">
    <location>
        <begin position="278"/>
        <end position="284"/>
    </location>
    <ligand>
        <name>S-adenosyl-L-methionine</name>
        <dbReference type="ChEBI" id="CHEBI:59789"/>
    </ligand>
</feature>
<evidence type="ECO:0000256" key="1">
    <source>
        <dbReference type="ARBA" id="ARBA00007494"/>
    </source>
</evidence>
<dbReference type="InterPro" id="IPR006027">
    <property type="entry name" value="NusB_RsmB_TIM44"/>
</dbReference>
<protein>
    <submittedName>
        <fullName evidence="8">16S rRNA (Cytosine(967)-C(5))-methyltransferase RsmB</fullName>
        <ecNumber evidence="8">2.1.1.176</ecNumber>
    </submittedName>
</protein>
<dbReference type="InterPro" id="IPR001678">
    <property type="entry name" value="MeTrfase_RsmB-F_NOP2_dom"/>
</dbReference>
<dbReference type="Gene3D" id="3.40.50.150">
    <property type="entry name" value="Vaccinia Virus protein VP39"/>
    <property type="match status" value="1"/>
</dbReference>
<keyword evidence="5 6" id="KW-0694">RNA-binding</keyword>
<comment type="caution">
    <text evidence="8">The sequence shown here is derived from an EMBL/GenBank/DDBJ whole genome shotgun (WGS) entry which is preliminary data.</text>
</comment>
<evidence type="ECO:0000313" key="9">
    <source>
        <dbReference type="Proteomes" id="UP000469385"/>
    </source>
</evidence>
<dbReference type="InterPro" id="IPR054728">
    <property type="entry name" value="RsmB-like_ferredoxin"/>
</dbReference>
<reference evidence="8 9" key="1">
    <citation type="submission" date="2019-12" db="EMBL/GenBank/DDBJ databases">
        <authorList>
            <person name="Huq M.A."/>
        </authorList>
    </citation>
    <scope>NUCLEOTIDE SEQUENCE [LARGE SCALE GENOMIC DNA]</scope>
    <source>
        <strain evidence="8 9">MAH-25</strain>
    </source>
</reference>
<dbReference type="InterPro" id="IPR035926">
    <property type="entry name" value="NusB-like_sf"/>
</dbReference>
<accession>A0A6N8ITU1</accession>
<dbReference type="InterPro" id="IPR029063">
    <property type="entry name" value="SAM-dependent_MTases_sf"/>
</dbReference>
<name>A0A6N8ITU1_9BURK</name>
<feature type="domain" description="SAM-dependent MTase RsmB/NOP-type" evidence="7">
    <location>
        <begin position="184"/>
        <end position="458"/>
    </location>
</feature>
<evidence type="ECO:0000256" key="3">
    <source>
        <dbReference type="ARBA" id="ARBA00022679"/>
    </source>
</evidence>
<dbReference type="GO" id="GO:0008173">
    <property type="term" value="F:RNA methyltransferase activity"/>
    <property type="evidence" value="ECO:0007669"/>
    <property type="project" value="InterPro"/>
</dbReference>
<dbReference type="InterPro" id="IPR023267">
    <property type="entry name" value="RCMT"/>
</dbReference>
<dbReference type="NCBIfam" id="NF008149">
    <property type="entry name" value="PRK10901.1"/>
    <property type="match status" value="1"/>
</dbReference>
<feature type="active site" description="Nucleophile" evidence="6">
    <location>
        <position position="398"/>
    </location>
</feature>
<dbReference type="PANTHER" id="PTHR22807">
    <property type="entry name" value="NOP2 YEAST -RELATED NOL1/NOP2/FMU SUN DOMAIN-CONTAINING"/>
    <property type="match status" value="1"/>
</dbReference>
<dbReference type="PANTHER" id="PTHR22807:SF61">
    <property type="entry name" value="NOL1_NOP2_SUN FAMILY PROTEIN _ ANTITERMINATION NUSB DOMAIN-CONTAINING PROTEIN"/>
    <property type="match status" value="1"/>
</dbReference>
<evidence type="ECO:0000256" key="5">
    <source>
        <dbReference type="ARBA" id="ARBA00022884"/>
    </source>
</evidence>
<dbReference type="SUPFAM" id="SSF48013">
    <property type="entry name" value="NusB-like"/>
    <property type="match status" value="1"/>
</dbReference>
<sequence length="467" mass="50536">MEGRQALPARDQAAGHLNAALVTALPLWRQLQAAASVLAAVRGGESATPAIARAAPELRAAAQALAYQALRQLGRAEALRRQLARRAPPPAADALLCTALALCWRVDEAPYTPFTLVDQAVEAAKRAPATAAQAAFLNACLRRFLRERDALVAATDDDPVARWNHPRWWIERLRQDHPHDWEAILAASNRAAPMTLRVNRRRATRDDMLRRLADNGIGAQPVGEDGMVLDRPRDVHAIPGFDQGLLSVQDAAAQLAAPLLLDGLVAPPGRRLRVLDACAAPGGKTAHLLERADADVVAIEVDPQRGQRIEQTLERLGLQARLVVADAAAVPSWWDGQPFDAVLLDAPCTASGIVRRHPDVRWLRRPTDLPQLAAQQERLLQALWPLVAPGGRLLYCTCSVFREEGERRIRSFVAHNTEAVLQPAPGHLLPQDGANVGGVRDNPGSDHDGFFYALLARDAAGGRPAPA</sequence>
<dbReference type="InterPro" id="IPR018314">
    <property type="entry name" value="RsmB/NOL1/NOP2-like_CS"/>
</dbReference>
<dbReference type="Gene3D" id="1.10.287.730">
    <property type="entry name" value="Helix hairpin bin"/>
    <property type="match status" value="1"/>
</dbReference>
<dbReference type="PROSITE" id="PS51686">
    <property type="entry name" value="SAM_MT_RSMB_NOP"/>
    <property type="match status" value="1"/>
</dbReference>
<organism evidence="8 9">
    <name type="scientific">Ramlibacter pinisoli</name>
    <dbReference type="NCBI Taxonomy" id="2682844"/>
    <lineage>
        <taxon>Bacteria</taxon>
        <taxon>Pseudomonadati</taxon>
        <taxon>Pseudomonadota</taxon>
        <taxon>Betaproteobacteria</taxon>
        <taxon>Burkholderiales</taxon>
        <taxon>Comamonadaceae</taxon>
        <taxon>Ramlibacter</taxon>
    </lineage>
</organism>
<feature type="binding site" evidence="6">
    <location>
        <position position="300"/>
    </location>
    <ligand>
        <name>S-adenosyl-L-methionine</name>
        <dbReference type="ChEBI" id="CHEBI:59789"/>
    </ligand>
</feature>
<evidence type="ECO:0000313" key="8">
    <source>
        <dbReference type="EMBL" id="MVQ30379.1"/>
    </source>
</evidence>
<dbReference type="PROSITE" id="PS01153">
    <property type="entry name" value="NOL1_NOP2_SUN"/>
    <property type="match status" value="1"/>
</dbReference>
<dbReference type="Pfam" id="PF01029">
    <property type="entry name" value="NusB"/>
    <property type="match status" value="1"/>
</dbReference>
<dbReference type="Pfam" id="PF22458">
    <property type="entry name" value="RsmF-B_ferredox"/>
    <property type="match status" value="1"/>
</dbReference>
<dbReference type="RefSeq" id="WP_157398268.1">
    <property type="nucleotide sequence ID" value="NZ_WSEL01000003.1"/>
</dbReference>
<keyword evidence="3 6" id="KW-0808">Transferase</keyword>
<dbReference type="SUPFAM" id="SSF53335">
    <property type="entry name" value="S-adenosyl-L-methionine-dependent methyltransferases"/>
    <property type="match status" value="1"/>
</dbReference>
<dbReference type="GO" id="GO:0003723">
    <property type="term" value="F:RNA binding"/>
    <property type="evidence" value="ECO:0007669"/>
    <property type="project" value="UniProtKB-UniRule"/>
</dbReference>
<dbReference type="AlphaFoldDB" id="A0A6N8ITU1"/>
<feature type="binding site" evidence="6">
    <location>
        <position position="345"/>
    </location>
    <ligand>
        <name>S-adenosyl-L-methionine</name>
        <dbReference type="ChEBI" id="CHEBI:59789"/>
    </ligand>
</feature>
<evidence type="ECO:0000256" key="6">
    <source>
        <dbReference type="PROSITE-ProRule" id="PRU01023"/>
    </source>
</evidence>
<evidence type="ECO:0000256" key="4">
    <source>
        <dbReference type="ARBA" id="ARBA00022691"/>
    </source>
</evidence>
<dbReference type="InterPro" id="IPR049560">
    <property type="entry name" value="MeTrfase_RsmB-F_NOP2_cat"/>
</dbReference>
<dbReference type="EMBL" id="WSEL01000003">
    <property type="protein sequence ID" value="MVQ30379.1"/>
    <property type="molecule type" value="Genomic_DNA"/>
</dbReference>
<dbReference type="Gene3D" id="1.10.940.10">
    <property type="entry name" value="NusB-like"/>
    <property type="match status" value="1"/>
</dbReference>
<keyword evidence="9" id="KW-1185">Reference proteome</keyword>
<dbReference type="Pfam" id="PF01189">
    <property type="entry name" value="Methyltr_RsmB-F"/>
    <property type="match status" value="1"/>
</dbReference>
<dbReference type="Gene3D" id="3.30.70.1170">
    <property type="entry name" value="Sun protein, domain 3"/>
    <property type="match status" value="1"/>
</dbReference>
<evidence type="ECO:0000256" key="2">
    <source>
        <dbReference type="ARBA" id="ARBA00022603"/>
    </source>
</evidence>